<evidence type="ECO:0000313" key="7">
    <source>
        <dbReference type="EMBL" id="SDC11881.1"/>
    </source>
</evidence>
<dbReference type="CDD" id="cd06580">
    <property type="entry name" value="TM_PBP1_transp_TpRbsC_like"/>
    <property type="match status" value="1"/>
</dbReference>
<dbReference type="GO" id="GO:0005886">
    <property type="term" value="C:plasma membrane"/>
    <property type="evidence" value="ECO:0007669"/>
    <property type="project" value="UniProtKB-SubCell"/>
</dbReference>
<comment type="subcellular location">
    <subcellularLocation>
        <location evidence="1">Cell membrane</location>
        <topology evidence="1">Multi-pass membrane protein</topology>
    </subcellularLocation>
</comment>
<feature type="transmembrane region" description="Helical" evidence="6">
    <location>
        <begin position="21"/>
        <end position="44"/>
    </location>
</feature>
<accession>A0A1G6IZM8</accession>
<sequence length="363" mass="37983">MAKKALSLEERSEKRMMILTPIVAVLLALIIGAIIIACLGKNPFEGYAAMIKGSLGDGLKLSKTLERACPLIFTGLCAAFAYKCGVFNLGGEGQFIMGGCVTAACVLGLGLEGPAGLALGLLAGIVAGAIWGLLPGIMKITRGLNEMITTIMLNYVAMYFMEYIFKNAYSDNGLPKTLAIPQSARLPEVLGTHVGVILAILLGIFTWYVIFRTSFGFKIRAVGMNPIASKVNGFPVRRLVLLAFVLSGAIAGLGGAVELLGKTPYRLAGGFGSGFGFDGVAIALIAQLNPIAAIFVAFFFGVLSTGGTMMQSVIGVPTAIVEIIRGLIIIFAVAGMAAVKLPKIKAYVVARLDARAKKAEVNA</sequence>
<dbReference type="PANTHER" id="PTHR47089">
    <property type="entry name" value="ABC TRANSPORTER, PERMEASE PROTEIN"/>
    <property type="match status" value="1"/>
</dbReference>
<evidence type="ECO:0000256" key="4">
    <source>
        <dbReference type="ARBA" id="ARBA00022989"/>
    </source>
</evidence>
<keyword evidence="2" id="KW-1003">Cell membrane</keyword>
<keyword evidence="3 6" id="KW-0812">Transmembrane</keyword>
<feature type="transmembrane region" description="Helical" evidence="6">
    <location>
        <begin position="280"/>
        <end position="302"/>
    </location>
</feature>
<evidence type="ECO:0000313" key="8">
    <source>
        <dbReference type="Proteomes" id="UP000198528"/>
    </source>
</evidence>
<dbReference type="Proteomes" id="UP000198528">
    <property type="component" value="Unassembled WGS sequence"/>
</dbReference>
<feature type="transmembrane region" description="Helical" evidence="6">
    <location>
        <begin position="117"/>
        <end position="138"/>
    </location>
</feature>
<protein>
    <submittedName>
        <fullName evidence="7">Simple sugar transport system permease protein</fullName>
    </submittedName>
</protein>
<evidence type="ECO:0000256" key="5">
    <source>
        <dbReference type="ARBA" id="ARBA00023136"/>
    </source>
</evidence>
<feature type="transmembrane region" description="Helical" evidence="6">
    <location>
        <begin position="314"/>
        <end position="339"/>
    </location>
</feature>
<dbReference type="InterPro" id="IPR001851">
    <property type="entry name" value="ABC_transp_permease"/>
</dbReference>
<dbReference type="RefSeq" id="WP_090845287.1">
    <property type="nucleotide sequence ID" value="NZ_FMZL01000003.1"/>
</dbReference>
<evidence type="ECO:0000256" key="2">
    <source>
        <dbReference type="ARBA" id="ARBA00022475"/>
    </source>
</evidence>
<reference evidence="8" key="1">
    <citation type="submission" date="2016-10" db="EMBL/GenBank/DDBJ databases">
        <authorList>
            <person name="Varghese N."/>
            <person name="Submissions S."/>
        </authorList>
    </citation>
    <scope>NUCLEOTIDE SEQUENCE [LARGE SCALE GENOMIC DNA]</scope>
    <source>
        <strain evidence="8">DSM 22619</strain>
    </source>
</reference>
<gene>
    <name evidence="7" type="ORF">SAMN04487824_103127</name>
</gene>
<evidence type="ECO:0000256" key="6">
    <source>
        <dbReference type="SAM" id="Phobius"/>
    </source>
</evidence>
<name>A0A1G6IZM8_9ACTN</name>
<feature type="transmembrane region" description="Helical" evidence="6">
    <location>
        <begin position="189"/>
        <end position="210"/>
    </location>
</feature>
<dbReference type="AlphaFoldDB" id="A0A1G6IZM8"/>
<feature type="transmembrane region" description="Helical" evidence="6">
    <location>
        <begin position="239"/>
        <end position="260"/>
    </location>
</feature>
<keyword evidence="4 6" id="KW-1133">Transmembrane helix</keyword>
<evidence type="ECO:0000256" key="1">
    <source>
        <dbReference type="ARBA" id="ARBA00004651"/>
    </source>
</evidence>
<dbReference type="PANTHER" id="PTHR47089:SF1">
    <property type="entry name" value="GUANOSINE ABC TRANSPORTER PERMEASE PROTEIN NUPP"/>
    <property type="match status" value="1"/>
</dbReference>
<keyword evidence="8" id="KW-1185">Reference proteome</keyword>
<feature type="transmembrane region" description="Helical" evidence="6">
    <location>
        <begin position="150"/>
        <end position="169"/>
    </location>
</feature>
<organism evidence="7 8">
    <name type="scientific">Parafannyhessea umbonata</name>
    <dbReference type="NCBI Taxonomy" id="604330"/>
    <lineage>
        <taxon>Bacteria</taxon>
        <taxon>Bacillati</taxon>
        <taxon>Actinomycetota</taxon>
        <taxon>Coriobacteriia</taxon>
        <taxon>Coriobacteriales</taxon>
        <taxon>Atopobiaceae</taxon>
        <taxon>Parafannyhessea</taxon>
    </lineage>
</organism>
<keyword evidence="7" id="KW-0813">Transport</keyword>
<dbReference type="GO" id="GO:0022857">
    <property type="term" value="F:transmembrane transporter activity"/>
    <property type="evidence" value="ECO:0007669"/>
    <property type="project" value="InterPro"/>
</dbReference>
<dbReference type="Pfam" id="PF02653">
    <property type="entry name" value="BPD_transp_2"/>
    <property type="match status" value="1"/>
</dbReference>
<dbReference type="EMBL" id="FMZL01000003">
    <property type="protein sequence ID" value="SDC11881.1"/>
    <property type="molecule type" value="Genomic_DNA"/>
</dbReference>
<proteinExistence type="predicted"/>
<keyword evidence="7" id="KW-0762">Sugar transport</keyword>
<evidence type="ECO:0000256" key="3">
    <source>
        <dbReference type="ARBA" id="ARBA00022692"/>
    </source>
</evidence>
<keyword evidence="5 6" id="KW-0472">Membrane</keyword>